<keyword evidence="2" id="KW-0808">Transferase</keyword>
<dbReference type="Pfam" id="PF13302">
    <property type="entry name" value="Acetyltransf_3"/>
    <property type="match status" value="1"/>
</dbReference>
<sequence>MFENKIIRLRKLSTNDYITYHDWRNDIEVMKTTSPQLDMYTLEETEQYISAIASQSNAKGYIIEYKETGQSVGIVSLINIDYKNRSAECIIDIGVKDMWGKGIGTAAISLILEFAFNELNLHRVYLQVFSFNERAIKLYEKMGFIHEGKFRQALYRRGKWHDIVIMSILKNEYNQNFVK</sequence>
<dbReference type="InterPro" id="IPR016181">
    <property type="entry name" value="Acyl_CoA_acyltransferase"/>
</dbReference>
<reference evidence="2 3" key="1">
    <citation type="submission" date="2017-02" db="EMBL/GenBank/DDBJ databases">
        <authorList>
            <person name="Peterson S.W."/>
        </authorList>
    </citation>
    <scope>NUCLEOTIDE SEQUENCE [LARGE SCALE GENOMIC DNA]</scope>
    <source>
        <strain evidence="2 3">M1</strain>
    </source>
</reference>
<organism evidence="2 3">
    <name type="scientific">Maledivibacter halophilus</name>
    <dbReference type="NCBI Taxonomy" id="36842"/>
    <lineage>
        <taxon>Bacteria</taxon>
        <taxon>Bacillati</taxon>
        <taxon>Bacillota</taxon>
        <taxon>Clostridia</taxon>
        <taxon>Peptostreptococcales</taxon>
        <taxon>Caminicellaceae</taxon>
        <taxon>Maledivibacter</taxon>
    </lineage>
</organism>
<dbReference type="EMBL" id="FUZT01000011">
    <property type="protein sequence ID" value="SKC84595.1"/>
    <property type="molecule type" value="Genomic_DNA"/>
</dbReference>
<accession>A0A1T5M8Y7</accession>
<dbReference type="InterPro" id="IPR000182">
    <property type="entry name" value="GNAT_dom"/>
</dbReference>
<keyword evidence="3" id="KW-1185">Reference proteome</keyword>
<evidence type="ECO:0000259" key="1">
    <source>
        <dbReference type="PROSITE" id="PS51186"/>
    </source>
</evidence>
<dbReference type="Proteomes" id="UP000190285">
    <property type="component" value="Unassembled WGS sequence"/>
</dbReference>
<feature type="domain" description="N-acetyltransferase" evidence="1">
    <location>
        <begin position="7"/>
        <end position="171"/>
    </location>
</feature>
<protein>
    <submittedName>
        <fullName evidence="2">Protein N-acetyltransferase, RimJ/RimL family</fullName>
    </submittedName>
</protein>
<dbReference type="RefSeq" id="WP_079494326.1">
    <property type="nucleotide sequence ID" value="NZ_FUZT01000011.1"/>
</dbReference>
<dbReference type="SUPFAM" id="SSF55729">
    <property type="entry name" value="Acyl-CoA N-acyltransferases (Nat)"/>
    <property type="match status" value="1"/>
</dbReference>
<dbReference type="Gene3D" id="3.40.630.30">
    <property type="match status" value="1"/>
</dbReference>
<dbReference type="GO" id="GO:0016747">
    <property type="term" value="F:acyltransferase activity, transferring groups other than amino-acyl groups"/>
    <property type="evidence" value="ECO:0007669"/>
    <property type="project" value="InterPro"/>
</dbReference>
<dbReference type="AlphaFoldDB" id="A0A1T5M8Y7"/>
<dbReference type="PROSITE" id="PS51186">
    <property type="entry name" value="GNAT"/>
    <property type="match status" value="1"/>
</dbReference>
<dbReference type="PANTHER" id="PTHR43415:SF3">
    <property type="entry name" value="GNAT-FAMILY ACETYLTRANSFERASE"/>
    <property type="match status" value="1"/>
</dbReference>
<dbReference type="STRING" id="36842.SAMN02194393_04178"/>
<dbReference type="PANTHER" id="PTHR43415">
    <property type="entry name" value="SPERMIDINE N(1)-ACETYLTRANSFERASE"/>
    <property type="match status" value="1"/>
</dbReference>
<gene>
    <name evidence="2" type="ORF">SAMN02194393_04178</name>
</gene>
<dbReference type="CDD" id="cd04301">
    <property type="entry name" value="NAT_SF"/>
    <property type="match status" value="1"/>
</dbReference>
<evidence type="ECO:0000313" key="2">
    <source>
        <dbReference type="EMBL" id="SKC84595.1"/>
    </source>
</evidence>
<dbReference type="OrthoDB" id="9795206at2"/>
<name>A0A1T5M8Y7_9FIRM</name>
<proteinExistence type="predicted"/>
<evidence type="ECO:0000313" key="3">
    <source>
        <dbReference type="Proteomes" id="UP000190285"/>
    </source>
</evidence>